<proteinExistence type="predicted"/>
<evidence type="ECO:0000259" key="4">
    <source>
        <dbReference type="PROSITE" id="PS51800"/>
    </source>
</evidence>
<dbReference type="EMBL" id="JAAGNN010000005">
    <property type="protein sequence ID" value="KAF4089212.1"/>
    <property type="molecule type" value="Genomic_DNA"/>
</dbReference>
<dbReference type="PROSITE" id="PS51800">
    <property type="entry name" value="ZF_CHHC_U11_48K"/>
    <property type="match status" value="2"/>
</dbReference>
<organism evidence="5 6">
    <name type="scientific">Ameiurus melas</name>
    <name type="common">Black bullhead</name>
    <name type="synonym">Silurus melas</name>
    <dbReference type="NCBI Taxonomy" id="219545"/>
    <lineage>
        <taxon>Eukaryota</taxon>
        <taxon>Metazoa</taxon>
        <taxon>Chordata</taxon>
        <taxon>Craniata</taxon>
        <taxon>Vertebrata</taxon>
        <taxon>Euteleostomi</taxon>
        <taxon>Actinopterygii</taxon>
        <taxon>Neopterygii</taxon>
        <taxon>Teleostei</taxon>
        <taxon>Ostariophysi</taxon>
        <taxon>Siluriformes</taxon>
        <taxon>Ictaluridae</taxon>
        <taxon>Ameiurus</taxon>
    </lineage>
</organism>
<evidence type="ECO:0000256" key="3">
    <source>
        <dbReference type="ARBA" id="ARBA00022833"/>
    </source>
</evidence>
<dbReference type="Proteomes" id="UP000593565">
    <property type="component" value="Unassembled WGS sequence"/>
</dbReference>
<feature type="domain" description="CHHC U11-48K-type" evidence="4">
    <location>
        <begin position="55"/>
        <end position="82"/>
    </location>
</feature>
<evidence type="ECO:0000256" key="2">
    <source>
        <dbReference type="ARBA" id="ARBA00022771"/>
    </source>
</evidence>
<dbReference type="SUPFAM" id="SSF57667">
    <property type="entry name" value="beta-beta-alpha zinc fingers"/>
    <property type="match status" value="1"/>
</dbReference>
<keyword evidence="1" id="KW-0479">Metal-binding</keyword>
<protein>
    <recommendedName>
        <fullName evidence="4">CHHC U11-48K-type domain-containing protein</fullName>
    </recommendedName>
</protein>
<evidence type="ECO:0000313" key="5">
    <source>
        <dbReference type="EMBL" id="KAF4089212.1"/>
    </source>
</evidence>
<dbReference type="PANTHER" id="PTHR21402:SF5">
    <property type="entry name" value="GAMETOCYTE SPECIFIC FACTOR 1"/>
    <property type="match status" value="1"/>
</dbReference>
<comment type="caution">
    <text evidence="5">The sequence shown here is derived from an EMBL/GenBank/DDBJ whole genome shotgun (WGS) entry which is preliminary data.</text>
</comment>
<dbReference type="InterPro" id="IPR022776">
    <property type="entry name" value="TRM13/UPF0224_CHHC_Znf_dom"/>
</dbReference>
<dbReference type="AlphaFoldDB" id="A0A7J6B289"/>
<reference evidence="5 6" key="1">
    <citation type="submission" date="2020-02" db="EMBL/GenBank/DDBJ databases">
        <title>A chromosome-scale genome assembly of the black bullhead catfish (Ameiurus melas).</title>
        <authorList>
            <person name="Wen M."/>
            <person name="Zham M."/>
            <person name="Cabau C."/>
            <person name="Klopp C."/>
            <person name="Donnadieu C."/>
            <person name="Roques C."/>
            <person name="Bouchez O."/>
            <person name="Lampietro C."/>
            <person name="Jouanno E."/>
            <person name="Herpin A."/>
            <person name="Louis A."/>
            <person name="Berthelot C."/>
            <person name="Parey E."/>
            <person name="Roest-Crollius H."/>
            <person name="Braasch I."/>
            <person name="Postlethwait J."/>
            <person name="Robinson-Rechavi M."/>
            <person name="Echchiki A."/>
            <person name="Begum T."/>
            <person name="Montfort J."/>
            <person name="Schartl M."/>
            <person name="Bobe J."/>
            <person name="Guiguen Y."/>
        </authorList>
    </citation>
    <scope>NUCLEOTIDE SEQUENCE [LARGE SCALE GENOMIC DNA]</scope>
    <source>
        <strain evidence="5">M_S1</strain>
        <tissue evidence="5">Blood</tissue>
    </source>
</reference>
<dbReference type="InterPro" id="IPR036236">
    <property type="entry name" value="Znf_C2H2_sf"/>
</dbReference>
<name>A0A7J6B289_AMEME</name>
<gene>
    <name evidence="5" type="ORF">AMELA_G00063400</name>
</gene>
<feature type="domain" description="CHHC U11-48K-type" evidence="4">
    <location>
        <begin position="89"/>
        <end position="116"/>
    </location>
</feature>
<accession>A0A7J6B289</accession>
<keyword evidence="2" id="KW-0863">Zinc-finger</keyword>
<dbReference type="GO" id="GO:0008270">
    <property type="term" value="F:zinc ion binding"/>
    <property type="evidence" value="ECO:0007669"/>
    <property type="project" value="UniProtKB-KW"/>
</dbReference>
<evidence type="ECO:0000256" key="1">
    <source>
        <dbReference type="ARBA" id="ARBA00022723"/>
    </source>
</evidence>
<keyword evidence="3" id="KW-0862">Zinc</keyword>
<dbReference type="Pfam" id="PF05253">
    <property type="entry name" value="zf-U11-48K"/>
    <property type="match status" value="2"/>
</dbReference>
<sequence length="200" mass="22965">MKVRYTCSFLGSPDFQRMSSTRARSTGRDSLPEPKVPLRRWEEENDEDFCDPDKLLQCPYDSNHKIRACRLPYHLIKCKKNNPQLASELWTCPFNARHLMPKHELSHHMSTCVNRCSINTDYAVTDETKRTFQNPVSTWTIPTCDEDWDQEEVESGSPATAFVWGISTSQLSQDRAEPAMTNSLTSSVRAPRVLPWKLGV</sequence>
<evidence type="ECO:0000313" key="6">
    <source>
        <dbReference type="Proteomes" id="UP000593565"/>
    </source>
</evidence>
<dbReference type="PANTHER" id="PTHR21402">
    <property type="entry name" value="GAMETOCYTE SPECIFIC FACTOR 1-RELATED"/>
    <property type="match status" value="1"/>
</dbReference>
<dbReference type="InterPro" id="IPR051591">
    <property type="entry name" value="UPF0224_FAM112_RNA_Proc"/>
</dbReference>
<keyword evidence="6" id="KW-1185">Reference proteome</keyword>